<dbReference type="OrthoDB" id="1190494at2"/>
<dbReference type="GO" id="GO:0000287">
    <property type="term" value="F:magnesium ion binding"/>
    <property type="evidence" value="ECO:0007669"/>
    <property type="project" value="InterPro"/>
</dbReference>
<sequence length="203" mass="23454">MPLFLNEEIFPDVRLGIWAISESSDDFWALSPYVESSRSEFNALYKSEQRKCEVLAVRLLIKEIIGDNVQLLHQDNGKPYLSSGMNISISHTRGFAVIIVSHSKQVSVDIEYFSNRIERIRSKFMRDDENASSQVKLLMHWCAKETMYKLFPEDNLTFNKMQLLSVDGNDSTGIITAKNIFRNRNVSVYYRTFCNCLLTYAVL</sequence>
<dbReference type="EMBL" id="LFQU01000008">
    <property type="protein sequence ID" value="KOO68807.1"/>
    <property type="molecule type" value="Genomic_DNA"/>
</dbReference>
<name>A0A8E1QY97_9BACT</name>
<proteinExistence type="predicted"/>
<dbReference type="GO" id="GO:0008897">
    <property type="term" value="F:holo-[acyl-carrier-protein] synthase activity"/>
    <property type="evidence" value="ECO:0007669"/>
    <property type="project" value="InterPro"/>
</dbReference>
<dbReference type="SUPFAM" id="SSF56214">
    <property type="entry name" value="4'-phosphopantetheinyl transferase"/>
    <property type="match status" value="1"/>
</dbReference>
<reference evidence="1 2" key="1">
    <citation type="submission" date="2015-06" db="EMBL/GenBank/DDBJ databases">
        <title>Prevotella sp. 109, sp. nov., a novel member of the family Prevotellaceae isolated from human faeces.</title>
        <authorList>
            <person name="Shkoporov A.N."/>
            <person name="Chaplin A.V."/>
            <person name="Kafarskaia L.I."/>
            <person name="Efimov B.A."/>
        </authorList>
    </citation>
    <scope>NUCLEOTIDE SEQUENCE [LARGE SCALE GENOMIC DNA]</scope>
    <source>
        <strain evidence="1 2">109</strain>
    </source>
</reference>
<accession>A0A8E1QY97</accession>
<dbReference type="RefSeq" id="WP_053398069.1">
    <property type="nucleotide sequence ID" value="NZ_DAWCKJ010000048.1"/>
</dbReference>
<evidence type="ECO:0000313" key="2">
    <source>
        <dbReference type="Proteomes" id="UP000036951"/>
    </source>
</evidence>
<gene>
    <name evidence="1" type="ORF">ACU52_05625</name>
</gene>
<evidence type="ECO:0000313" key="1">
    <source>
        <dbReference type="EMBL" id="KOO68807.1"/>
    </source>
</evidence>
<dbReference type="Proteomes" id="UP000036951">
    <property type="component" value="Unassembled WGS sequence"/>
</dbReference>
<protein>
    <recommendedName>
        <fullName evidence="3">Siderophore biosynthesis protein</fullName>
    </recommendedName>
</protein>
<organism evidence="1 2">
    <name type="scientific">Xylanibacter rarus</name>
    <dbReference type="NCBI Taxonomy" id="1676614"/>
    <lineage>
        <taxon>Bacteria</taxon>
        <taxon>Pseudomonadati</taxon>
        <taxon>Bacteroidota</taxon>
        <taxon>Bacteroidia</taxon>
        <taxon>Bacteroidales</taxon>
        <taxon>Prevotellaceae</taxon>
        <taxon>Xylanibacter</taxon>
    </lineage>
</organism>
<keyword evidence="2" id="KW-1185">Reference proteome</keyword>
<dbReference type="Gene3D" id="3.90.470.20">
    <property type="entry name" value="4'-phosphopantetheinyl transferase domain"/>
    <property type="match status" value="1"/>
</dbReference>
<evidence type="ECO:0008006" key="3">
    <source>
        <dbReference type="Google" id="ProtNLM"/>
    </source>
</evidence>
<comment type="caution">
    <text evidence="1">The sequence shown here is derived from an EMBL/GenBank/DDBJ whole genome shotgun (WGS) entry which is preliminary data.</text>
</comment>
<dbReference type="InterPro" id="IPR037143">
    <property type="entry name" value="4-PPantetheinyl_Trfase_dom_sf"/>
</dbReference>
<dbReference type="AlphaFoldDB" id="A0A8E1QY97"/>